<feature type="non-terminal residue" evidence="1">
    <location>
        <position position="41"/>
    </location>
</feature>
<evidence type="ECO:0000313" key="2">
    <source>
        <dbReference type="Proteomes" id="UP000429607"/>
    </source>
</evidence>
<gene>
    <name evidence="1" type="ORF">PR001_g30408</name>
</gene>
<reference evidence="1 2" key="1">
    <citation type="submission" date="2018-09" db="EMBL/GenBank/DDBJ databases">
        <title>Genomic investigation of the strawberry pathogen Phytophthora fragariae indicates pathogenicity is determined by transcriptional variation in three key races.</title>
        <authorList>
            <person name="Adams T.M."/>
            <person name="Armitage A.D."/>
            <person name="Sobczyk M.K."/>
            <person name="Bates H.J."/>
            <person name="Dunwell J.M."/>
            <person name="Nellist C.F."/>
            <person name="Harrison R.J."/>
        </authorList>
    </citation>
    <scope>NUCLEOTIDE SEQUENCE [LARGE SCALE GENOMIC DNA]</scope>
    <source>
        <strain evidence="1 2">SCRP249</strain>
    </source>
</reference>
<name>A0A6A3GTU8_9STRA</name>
<sequence length="41" mass="4746">MVEFHKAHSILKKVERAMDWVSSLKDTTIMIGFDEFSACDK</sequence>
<dbReference type="AlphaFoldDB" id="A0A6A3GTU8"/>
<organism evidence="1 2">
    <name type="scientific">Phytophthora rubi</name>
    <dbReference type="NCBI Taxonomy" id="129364"/>
    <lineage>
        <taxon>Eukaryota</taxon>
        <taxon>Sar</taxon>
        <taxon>Stramenopiles</taxon>
        <taxon>Oomycota</taxon>
        <taxon>Peronosporomycetes</taxon>
        <taxon>Peronosporales</taxon>
        <taxon>Peronosporaceae</taxon>
        <taxon>Phytophthora</taxon>
    </lineage>
</organism>
<dbReference type="Proteomes" id="UP000429607">
    <property type="component" value="Unassembled WGS sequence"/>
</dbReference>
<dbReference type="EMBL" id="QXFV01006826">
    <property type="protein sequence ID" value="KAE8960363.1"/>
    <property type="molecule type" value="Genomic_DNA"/>
</dbReference>
<comment type="caution">
    <text evidence="1">The sequence shown here is derived from an EMBL/GenBank/DDBJ whole genome shotgun (WGS) entry which is preliminary data.</text>
</comment>
<evidence type="ECO:0000313" key="1">
    <source>
        <dbReference type="EMBL" id="KAE8960363.1"/>
    </source>
</evidence>
<accession>A0A6A3GTU8</accession>
<proteinExistence type="predicted"/>
<protein>
    <submittedName>
        <fullName evidence="1">Uncharacterized protein</fullName>
    </submittedName>
</protein>